<accession>A0A1M7ZLU1</accession>
<gene>
    <name evidence="2" type="ORF">SAMN02745172_02516</name>
</gene>
<protein>
    <submittedName>
        <fullName evidence="2">Phasin family protein</fullName>
    </submittedName>
</protein>
<dbReference type="InterPro" id="IPR018968">
    <property type="entry name" value="Phasin"/>
</dbReference>
<evidence type="ECO:0000259" key="1">
    <source>
        <dbReference type="Pfam" id="PF09361"/>
    </source>
</evidence>
<dbReference type="Proteomes" id="UP000186406">
    <property type="component" value="Unassembled WGS sequence"/>
</dbReference>
<name>A0A1M7ZLU1_9HYPH</name>
<feature type="domain" description="Phasin" evidence="1">
    <location>
        <begin position="22"/>
        <end position="118"/>
    </location>
</feature>
<evidence type="ECO:0000313" key="3">
    <source>
        <dbReference type="Proteomes" id="UP000186406"/>
    </source>
</evidence>
<proteinExistence type="predicted"/>
<organism evidence="2 3">
    <name type="scientific">Pseudoxanthobacter soli DSM 19599</name>
    <dbReference type="NCBI Taxonomy" id="1123029"/>
    <lineage>
        <taxon>Bacteria</taxon>
        <taxon>Pseudomonadati</taxon>
        <taxon>Pseudomonadota</taxon>
        <taxon>Alphaproteobacteria</taxon>
        <taxon>Hyphomicrobiales</taxon>
        <taxon>Segnochrobactraceae</taxon>
        <taxon>Pseudoxanthobacter</taxon>
    </lineage>
</organism>
<keyword evidence="3" id="KW-1185">Reference proteome</keyword>
<dbReference type="AlphaFoldDB" id="A0A1M7ZLU1"/>
<evidence type="ECO:0000313" key="2">
    <source>
        <dbReference type="EMBL" id="SHO65868.1"/>
    </source>
</evidence>
<reference evidence="2 3" key="1">
    <citation type="submission" date="2016-12" db="EMBL/GenBank/DDBJ databases">
        <authorList>
            <person name="Song W.-J."/>
            <person name="Kurnit D.M."/>
        </authorList>
    </citation>
    <scope>NUCLEOTIDE SEQUENCE [LARGE SCALE GENOMIC DNA]</scope>
    <source>
        <strain evidence="2 3">DSM 19599</strain>
    </source>
</reference>
<sequence length="129" mass="14128">MACEAHHVDEMQGTRTMSYGFEDFQRFQKDQLDTVVKSVGAYNKGLQAIAVEIADYSKKSYEESAATAEKLFGARTMDKALEIQTAFARSSYEGLVAEMTKLGELYVDLAKEAVKPYEGALGKAAAPKA</sequence>
<dbReference type="STRING" id="1123029.SAMN02745172_02516"/>
<dbReference type="Pfam" id="PF09361">
    <property type="entry name" value="Phasin_2"/>
    <property type="match status" value="1"/>
</dbReference>
<dbReference type="EMBL" id="FRXO01000004">
    <property type="protein sequence ID" value="SHO65868.1"/>
    <property type="molecule type" value="Genomic_DNA"/>
</dbReference>
<dbReference type="RefSeq" id="WP_342186088.1">
    <property type="nucleotide sequence ID" value="NZ_FRXO01000004.1"/>
</dbReference>